<proteinExistence type="evidence at transcript level"/>
<keyword evidence="10" id="KW-0472">Membrane</keyword>
<gene>
    <name evidence="12" type="primary">GH9a</name>
</gene>
<evidence type="ECO:0000256" key="1">
    <source>
        <dbReference type="ARBA" id="ARBA00000966"/>
    </source>
</evidence>
<name>A0A3G6JDL5_PINTA</name>
<dbReference type="Pfam" id="PF00759">
    <property type="entry name" value="Glyco_hydro_9"/>
    <property type="match status" value="1"/>
</dbReference>
<keyword evidence="7 8" id="KW-0624">Polysaccharide degradation</keyword>
<evidence type="ECO:0000256" key="8">
    <source>
        <dbReference type="PROSITE-ProRule" id="PRU10059"/>
    </source>
</evidence>
<reference evidence="12" key="1">
    <citation type="submission" date="2018-03" db="EMBL/GenBank/DDBJ databases">
        <title>Loblolly pine cDNA sequences associated with carbon metabolism, wood formation, and disease resistance.</title>
        <authorList>
            <person name="Nairn C.J."/>
            <person name="Dean J.F.D."/>
            <person name="Peterson D.G."/>
        </authorList>
    </citation>
    <scope>NUCLEOTIDE SEQUENCE</scope>
    <source>
        <tissue evidence="12">Developing xylem</tissue>
    </source>
</reference>
<dbReference type="InterPro" id="IPR018221">
    <property type="entry name" value="Glyco_hydro_9_His_AS"/>
</dbReference>
<evidence type="ECO:0000256" key="10">
    <source>
        <dbReference type="SAM" id="Phobius"/>
    </source>
</evidence>
<keyword evidence="5 8" id="KW-0119">Carbohydrate metabolism</keyword>
<evidence type="ECO:0000313" key="12">
    <source>
        <dbReference type="EMBL" id="AZA14780.1"/>
    </source>
</evidence>
<evidence type="ECO:0000256" key="2">
    <source>
        <dbReference type="ARBA" id="ARBA00007072"/>
    </source>
</evidence>
<dbReference type="FunFam" id="1.50.10.10:FF:000020">
    <property type="entry name" value="Endoglucanase"/>
    <property type="match status" value="1"/>
</dbReference>
<dbReference type="EC" id="3.2.1.4" evidence="9"/>
<feature type="transmembrane region" description="Helical" evidence="10">
    <location>
        <begin position="12"/>
        <end position="33"/>
    </location>
</feature>
<evidence type="ECO:0000256" key="5">
    <source>
        <dbReference type="ARBA" id="ARBA00023277"/>
    </source>
</evidence>
<keyword evidence="10" id="KW-0812">Transmembrane</keyword>
<dbReference type="OMA" id="SKGWIWW"/>
<dbReference type="InterPro" id="IPR008928">
    <property type="entry name" value="6-hairpin_glycosidase_sf"/>
</dbReference>
<dbReference type="InterPro" id="IPR001701">
    <property type="entry name" value="Glyco_hydro_9"/>
</dbReference>
<dbReference type="PROSITE" id="PS00592">
    <property type="entry name" value="GH9_2"/>
    <property type="match status" value="1"/>
</dbReference>
<keyword evidence="3 8" id="KW-0378">Hydrolase</keyword>
<comment type="catalytic activity">
    <reaction evidence="1 9">
        <text>Endohydrolysis of (1-&gt;4)-beta-D-glucosidic linkages in cellulose, lichenin and cereal beta-D-glucans.</text>
        <dbReference type="EC" id="3.2.1.4"/>
    </reaction>
</comment>
<feature type="domain" description="Glycoside hydrolase family 9" evidence="11">
    <location>
        <begin position="57"/>
        <end position="519"/>
    </location>
</feature>
<dbReference type="EMBL" id="MH017235">
    <property type="protein sequence ID" value="AZA14780.1"/>
    <property type="molecule type" value="mRNA"/>
</dbReference>
<evidence type="ECO:0000256" key="6">
    <source>
        <dbReference type="ARBA" id="ARBA00023295"/>
    </source>
</evidence>
<dbReference type="AlphaFoldDB" id="A0A3G6JDL5"/>
<protein>
    <recommendedName>
        <fullName evidence="9">Endoglucanase</fullName>
        <ecNumber evidence="9">3.2.1.4</ecNumber>
    </recommendedName>
</protein>
<sequence>MGAVAKHSKGWIWWFFSLAVAAFVVTAAVLTILHSRKHSHHQVSPVPGPPGAISQKYAQALKLALTFFPIQKAGKLANDNPIPWRGNSALSDGNDVGADLSGGMYDAGDHIKFGLPMAFTATLLSWGVLEYGDQMDAAHQLGAAQSSIRWITDYLINAHPSSNVLYVQVGNASIDHKCWERPENMNEKRPTLRVDASSPGSDVAAETAAAMASASLVFRNTDSAYSDILIRHAQELFQFADSYRGSYSNSIPSVQAFYNSTGYKDELLWAAAWLYHATHNESYLNYVSVGNGEDFAQWGAAPTWFSWDNKHAGVQVLLSRVQFFGTKTMTSAVRSDLEQYKMTAEAIICALLPHSPTSAPNRTEGGLIWITQWNAIQHSVNSALLALIYSDYLLTSRVENMKCGDKKDFTPQDLRKFAFSQVDYILGENPMRMSYLVGFGDNYPKHVHHRGASIPADTSNVYDCNSGYVWFNSKSPNPNVATGALVGGPFQNDSFIDIRSNPMQNEPSTYNSAALVGLLSGLLTTSSVVQSFI</sequence>
<evidence type="ECO:0000256" key="9">
    <source>
        <dbReference type="RuleBase" id="RU361166"/>
    </source>
</evidence>
<feature type="active site" evidence="8">
    <location>
        <position position="448"/>
    </location>
</feature>
<dbReference type="Gene3D" id="1.50.10.10">
    <property type="match status" value="1"/>
</dbReference>
<accession>A0A3G6JDL5</accession>
<evidence type="ECO:0000259" key="11">
    <source>
        <dbReference type="Pfam" id="PF00759"/>
    </source>
</evidence>
<keyword evidence="4 9" id="KW-0136">Cellulose degradation</keyword>
<keyword evidence="10" id="KW-1133">Transmembrane helix</keyword>
<dbReference type="GO" id="GO:0008810">
    <property type="term" value="F:cellulase activity"/>
    <property type="evidence" value="ECO:0007669"/>
    <property type="project" value="UniProtKB-EC"/>
</dbReference>
<keyword evidence="6 8" id="KW-0326">Glycosidase</keyword>
<evidence type="ECO:0000256" key="3">
    <source>
        <dbReference type="ARBA" id="ARBA00022801"/>
    </source>
</evidence>
<dbReference type="InterPro" id="IPR012341">
    <property type="entry name" value="6hp_glycosidase-like_sf"/>
</dbReference>
<dbReference type="GO" id="GO:0030245">
    <property type="term" value="P:cellulose catabolic process"/>
    <property type="evidence" value="ECO:0007669"/>
    <property type="project" value="UniProtKB-KW"/>
</dbReference>
<organism evidence="12">
    <name type="scientific">Pinus taeda</name>
    <name type="common">Loblolly pine</name>
    <dbReference type="NCBI Taxonomy" id="3352"/>
    <lineage>
        <taxon>Eukaryota</taxon>
        <taxon>Viridiplantae</taxon>
        <taxon>Streptophyta</taxon>
        <taxon>Embryophyta</taxon>
        <taxon>Tracheophyta</taxon>
        <taxon>Spermatophyta</taxon>
        <taxon>Pinopsida</taxon>
        <taxon>Pinidae</taxon>
        <taxon>Conifers I</taxon>
        <taxon>Pinales</taxon>
        <taxon>Pinaceae</taxon>
        <taxon>Pinus</taxon>
        <taxon>Pinus subgen. Pinus</taxon>
    </lineage>
</organism>
<dbReference type="SUPFAM" id="SSF48208">
    <property type="entry name" value="Six-hairpin glycosidases"/>
    <property type="match status" value="1"/>
</dbReference>
<dbReference type="PANTHER" id="PTHR22298">
    <property type="entry name" value="ENDO-1,4-BETA-GLUCANASE"/>
    <property type="match status" value="1"/>
</dbReference>
<evidence type="ECO:0000256" key="4">
    <source>
        <dbReference type="ARBA" id="ARBA00023001"/>
    </source>
</evidence>
<comment type="similarity">
    <text evidence="2 8 9">Belongs to the glycosyl hydrolase 9 (cellulase E) family.</text>
</comment>
<evidence type="ECO:0000256" key="7">
    <source>
        <dbReference type="ARBA" id="ARBA00023326"/>
    </source>
</evidence>